<comment type="similarity">
    <text evidence="1">Belongs to the strictosidine synthase family.</text>
</comment>
<evidence type="ECO:0000313" key="7">
    <source>
        <dbReference type="EMBL" id="KAI6652163.1"/>
    </source>
</evidence>
<name>A0AAV7JTZ1_9METZ</name>
<dbReference type="GO" id="GO:0016787">
    <property type="term" value="F:hydrolase activity"/>
    <property type="evidence" value="ECO:0007669"/>
    <property type="project" value="TreeGrafter"/>
</dbReference>
<evidence type="ECO:0000256" key="1">
    <source>
        <dbReference type="ARBA" id="ARBA00009191"/>
    </source>
</evidence>
<feature type="compositionally biased region" description="Basic and acidic residues" evidence="4">
    <location>
        <begin position="10"/>
        <end position="23"/>
    </location>
</feature>
<feature type="transmembrane region" description="Helical" evidence="5">
    <location>
        <begin position="34"/>
        <end position="55"/>
    </location>
</feature>
<keyword evidence="5" id="KW-1133">Transmembrane helix</keyword>
<keyword evidence="5" id="KW-0472">Membrane</keyword>
<dbReference type="PANTHER" id="PTHR10426:SF88">
    <property type="entry name" value="ADIPOCYTE PLASMA MEMBRANE-ASSOCIATED PROTEIN HEMOMUCIN-RELATED"/>
    <property type="match status" value="1"/>
</dbReference>
<evidence type="ECO:0000313" key="8">
    <source>
        <dbReference type="Proteomes" id="UP001165289"/>
    </source>
</evidence>
<dbReference type="EMBL" id="JAKMXF010000299">
    <property type="protein sequence ID" value="KAI6652163.1"/>
    <property type="molecule type" value="Genomic_DNA"/>
</dbReference>
<dbReference type="InterPro" id="IPR011042">
    <property type="entry name" value="6-blade_b-propeller_TolB-like"/>
</dbReference>
<keyword evidence="3" id="KW-0325">Glycoprotein</keyword>
<keyword evidence="2" id="KW-0597">Phosphoprotein</keyword>
<dbReference type="Pfam" id="PF03088">
    <property type="entry name" value="Str_synth"/>
    <property type="match status" value="1"/>
</dbReference>
<proteinExistence type="inferred from homology"/>
<evidence type="ECO:0000256" key="2">
    <source>
        <dbReference type="ARBA" id="ARBA00022553"/>
    </source>
</evidence>
<keyword evidence="5" id="KW-0812">Transmembrane</keyword>
<feature type="region of interest" description="Disordered" evidence="4">
    <location>
        <begin position="1"/>
        <end position="24"/>
    </location>
</feature>
<reference evidence="7 8" key="1">
    <citation type="journal article" date="2023" name="BMC Biol.">
        <title>The compact genome of the sponge Oopsacas minuta (Hexactinellida) is lacking key metazoan core genes.</title>
        <authorList>
            <person name="Santini S."/>
            <person name="Schenkelaars Q."/>
            <person name="Jourda C."/>
            <person name="Duchesne M."/>
            <person name="Belahbib H."/>
            <person name="Rocher C."/>
            <person name="Selva M."/>
            <person name="Riesgo A."/>
            <person name="Vervoort M."/>
            <person name="Leys S.P."/>
            <person name="Kodjabachian L."/>
            <person name="Le Bivic A."/>
            <person name="Borchiellini C."/>
            <person name="Claverie J.M."/>
            <person name="Renard E."/>
        </authorList>
    </citation>
    <scope>NUCLEOTIDE SEQUENCE [LARGE SCALE GENOMIC DNA]</scope>
    <source>
        <strain evidence="7">SPO-2</strain>
    </source>
</reference>
<accession>A0AAV7JTZ1</accession>
<dbReference type="Gene3D" id="2.120.10.30">
    <property type="entry name" value="TolB, C-terminal domain"/>
    <property type="match status" value="1"/>
</dbReference>
<comment type="caution">
    <text evidence="7">The sequence shown here is derived from an EMBL/GenBank/DDBJ whole genome shotgun (WGS) entry which is preliminary data.</text>
</comment>
<gene>
    <name evidence="7" type="ORF">LOD99_7181</name>
</gene>
<dbReference type="GO" id="GO:0012505">
    <property type="term" value="C:endomembrane system"/>
    <property type="evidence" value="ECO:0007669"/>
    <property type="project" value="TreeGrafter"/>
</dbReference>
<sequence>MNQEARQRKKDAPPERELKETKVHTQTNRKGSSWCGLCCKAFVISTVVLLVYLYFAPCPIDPLPLQLSEVPPEIPPAELTKLITSPATLELPGAECFVVHESLGYVYTGLVTGGIARFKLDLTGVEILLRTGNAGLDDEHCNQKRKDPEERCGRPLGIRLLDEEHLLVIDAFIGIFKINIVKLTKDLILDFSRANTEKPIKFGDDLVILPDKKTVFFTDVSYKNNLKDFLYEFSELRPRGRLFKFLLDTNELTEVANELYFANGLELHTDGVSLLITETTRARILRYSLGDRKIEVFADNLIGSPDNIRKSPRGGYLVGLGSMRKWPYITDFIANHPIINKLAFKLFSTDFILSTVSPKESIFIRLGEEGELLDFYYDEVAQHIRYVSHAEEYQGYIFVGSFVHPNILKIPA</sequence>
<evidence type="ECO:0000259" key="6">
    <source>
        <dbReference type="Pfam" id="PF03088"/>
    </source>
</evidence>
<feature type="domain" description="Strictosidine synthase conserved region" evidence="6">
    <location>
        <begin position="204"/>
        <end position="288"/>
    </location>
</feature>
<evidence type="ECO:0000256" key="5">
    <source>
        <dbReference type="SAM" id="Phobius"/>
    </source>
</evidence>
<dbReference type="Proteomes" id="UP001165289">
    <property type="component" value="Unassembled WGS sequence"/>
</dbReference>
<dbReference type="SUPFAM" id="SSF63829">
    <property type="entry name" value="Calcium-dependent phosphotriesterase"/>
    <property type="match status" value="1"/>
</dbReference>
<evidence type="ECO:0000256" key="3">
    <source>
        <dbReference type="ARBA" id="ARBA00023180"/>
    </source>
</evidence>
<organism evidence="7 8">
    <name type="scientific">Oopsacas minuta</name>
    <dbReference type="NCBI Taxonomy" id="111878"/>
    <lineage>
        <taxon>Eukaryota</taxon>
        <taxon>Metazoa</taxon>
        <taxon>Porifera</taxon>
        <taxon>Hexactinellida</taxon>
        <taxon>Hexasterophora</taxon>
        <taxon>Lyssacinosida</taxon>
        <taxon>Leucopsacidae</taxon>
        <taxon>Oopsacas</taxon>
    </lineage>
</organism>
<dbReference type="AlphaFoldDB" id="A0AAV7JTZ1"/>
<dbReference type="InterPro" id="IPR018119">
    <property type="entry name" value="Strictosidine_synth_cons-reg"/>
</dbReference>
<keyword evidence="8" id="KW-1185">Reference proteome</keyword>
<dbReference type="PANTHER" id="PTHR10426">
    <property type="entry name" value="STRICTOSIDINE SYNTHASE-RELATED"/>
    <property type="match status" value="1"/>
</dbReference>
<protein>
    <submittedName>
        <fullName evidence="7">Adipocyte plasma membrane-associated protein-like isoform X2</fullName>
    </submittedName>
</protein>
<evidence type="ECO:0000256" key="4">
    <source>
        <dbReference type="SAM" id="MobiDB-lite"/>
    </source>
</evidence>